<evidence type="ECO:0000313" key="3">
    <source>
        <dbReference type="Proteomes" id="UP001321749"/>
    </source>
</evidence>
<feature type="compositionally biased region" description="Polar residues" evidence="1">
    <location>
        <begin position="623"/>
        <end position="634"/>
    </location>
</feature>
<dbReference type="PANTHER" id="PTHR34180:SF1">
    <property type="entry name" value="BETA-ALANYL-DOPAMINE_CARCININE HYDROLASE"/>
    <property type="match status" value="1"/>
</dbReference>
<dbReference type="AlphaFoldDB" id="A0AAV9HC19"/>
<proteinExistence type="predicted"/>
<evidence type="ECO:0000256" key="1">
    <source>
        <dbReference type="SAM" id="MobiDB-lite"/>
    </source>
</evidence>
<protein>
    <submittedName>
        <fullName evidence="2">Uncharacterized protein</fullName>
    </submittedName>
</protein>
<organism evidence="2 3">
    <name type="scientific">Cladorrhinum samala</name>
    <dbReference type="NCBI Taxonomy" id="585594"/>
    <lineage>
        <taxon>Eukaryota</taxon>
        <taxon>Fungi</taxon>
        <taxon>Dikarya</taxon>
        <taxon>Ascomycota</taxon>
        <taxon>Pezizomycotina</taxon>
        <taxon>Sordariomycetes</taxon>
        <taxon>Sordariomycetidae</taxon>
        <taxon>Sordariales</taxon>
        <taxon>Podosporaceae</taxon>
        <taxon>Cladorrhinum</taxon>
    </lineage>
</organism>
<reference evidence="2" key="2">
    <citation type="submission" date="2023-06" db="EMBL/GenBank/DDBJ databases">
        <authorList>
            <consortium name="Lawrence Berkeley National Laboratory"/>
            <person name="Mondo S.J."/>
            <person name="Hensen N."/>
            <person name="Bonometti L."/>
            <person name="Westerberg I."/>
            <person name="Brannstrom I.O."/>
            <person name="Guillou S."/>
            <person name="Cros-Aarteil S."/>
            <person name="Calhoun S."/>
            <person name="Haridas S."/>
            <person name="Kuo A."/>
            <person name="Pangilinan J."/>
            <person name="Riley R."/>
            <person name="Labutti K."/>
            <person name="Andreopoulos B."/>
            <person name="Lipzen A."/>
            <person name="Chen C."/>
            <person name="Yanf M."/>
            <person name="Daum C."/>
            <person name="Ng V."/>
            <person name="Clum A."/>
            <person name="Steindorff A."/>
            <person name="Ohm R."/>
            <person name="Martin F."/>
            <person name="Silar P."/>
            <person name="Natvig D."/>
            <person name="Lalanne C."/>
            <person name="Gautier V."/>
            <person name="Ament-Velasquez S.L."/>
            <person name="Kruys A."/>
            <person name="Hutchinson M.I."/>
            <person name="Powell A.J."/>
            <person name="Barry K."/>
            <person name="Miller A.N."/>
            <person name="Grigoriev I.V."/>
            <person name="Debuchy R."/>
            <person name="Gladieux P."/>
            <person name="Thoren M.H."/>
            <person name="Johannesson H."/>
        </authorList>
    </citation>
    <scope>NUCLEOTIDE SEQUENCE</scope>
    <source>
        <strain evidence="2">PSN324</strain>
    </source>
</reference>
<feature type="region of interest" description="Disordered" evidence="1">
    <location>
        <begin position="681"/>
        <end position="707"/>
    </location>
</feature>
<feature type="region of interest" description="Disordered" evidence="1">
    <location>
        <begin position="1"/>
        <end position="26"/>
    </location>
</feature>
<dbReference type="Gene3D" id="3.60.60.10">
    <property type="entry name" value="Penicillin V Acylase, Chain A"/>
    <property type="match status" value="1"/>
</dbReference>
<feature type="compositionally biased region" description="Basic and acidic residues" evidence="1">
    <location>
        <begin position="580"/>
        <end position="591"/>
    </location>
</feature>
<dbReference type="InterPro" id="IPR047801">
    <property type="entry name" value="Peptidase_C45"/>
</dbReference>
<dbReference type="InterPro" id="IPR047794">
    <property type="entry name" value="C45_proenzyme-like"/>
</dbReference>
<sequence>MSTSGSTPDPMDIDTRPDDETEIDDNTGSTIELCDIKSEDLVTSWGGAVLSGDYYNRGLQHGRFYKHAIDLSIAYYRNKGYGCLPENWEELVKNYVRPLDELMPECLQELKGIAHGSDRKLEEILMLNARQDLAAIRHLYELSYRDYSLTPSFWSDSTLSAYFKGQDDRGPIVAHSWTKKGPNRYAPVVYLEVRPDRSEAIESQFIITQPGVLMMSAINASGLCIAGSPLFSSLDQKLTKEKNYLPLTCIQWKMMQENSIKGALKQLGRYLPHASRHFTIAMPTLDPFSSAGSGRAVSLEVSPRSGITMGKFIERDGFFVHGNHFEDWTYFCPDRKARSDEAKSRRLRSLIRECNPAELTAEKIKQLFMDHDGKNVPGQDICQHRTKVNPGRAAHILGTRTISLAIFDLANRTITVSKGMPCNRRFRTFTFKPNPHYDEANEARKTRIRHNRRRANRSGPYDEELDLENWADRGVDGKIDDDADAEVEEGEYVESDEDDGYMISWGSSVSDDTVVVASDDDSEMDKSVPRIHLWTEEEQTRYALKMSLEGPHQKSRNSAVADANSLEELEKFREKRRQKLEKAKNRAERVAQQRAQGHGGGRDEEDKDSPTGVHDTQEDYDQSFDSRNAETFASSDGDAEDLALFVSEQIQLKEQKLQAMMDEDEDVLMQTMMMESIQALNHGGEQKASPEMNEPDSAIDVTTSPSIPFPAVPAAAALASGDSA</sequence>
<name>A0AAV9HC19_9PEZI</name>
<dbReference type="NCBIfam" id="NF040521">
    <property type="entry name" value="C45_proenzyme"/>
    <property type="match status" value="1"/>
</dbReference>
<evidence type="ECO:0000313" key="2">
    <source>
        <dbReference type="EMBL" id="KAK4457295.1"/>
    </source>
</evidence>
<gene>
    <name evidence="2" type="ORF">QBC42DRAFT_301290</name>
</gene>
<dbReference type="Proteomes" id="UP001321749">
    <property type="component" value="Unassembled WGS sequence"/>
</dbReference>
<comment type="caution">
    <text evidence="2">The sequence shown here is derived from an EMBL/GenBank/DDBJ whole genome shotgun (WGS) entry which is preliminary data.</text>
</comment>
<keyword evidence="3" id="KW-1185">Reference proteome</keyword>
<dbReference type="Gene3D" id="1.10.10.2120">
    <property type="match status" value="1"/>
</dbReference>
<dbReference type="PANTHER" id="PTHR34180">
    <property type="entry name" value="PEPTIDASE C45"/>
    <property type="match status" value="1"/>
</dbReference>
<dbReference type="EMBL" id="MU865124">
    <property type="protein sequence ID" value="KAK4457295.1"/>
    <property type="molecule type" value="Genomic_DNA"/>
</dbReference>
<reference evidence="2" key="1">
    <citation type="journal article" date="2023" name="Mol. Phylogenet. Evol.">
        <title>Genome-scale phylogeny and comparative genomics of the fungal order Sordariales.</title>
        <authorList>
            <person name="Hensen N."/>
            <person name="Bonometti L."/>
            <person name="Westerberg I."/>
            <person name="Brannstrom I.O."/>
            <person name="Guillou S."/>
            <person name="Cros-Aarteil S."/>
            <person name="Calhoun S."/>
            <person name="Haridas S."/>
            <person name="Kuo A."/>
            <person name="Mondo S."/>
            <person name="Pangilinan J."/>
            <person name="Riley R."/>
            <person name="LaButti K."/>
            <person name="Andreopoulos B."/>
            <person name="Lipzen A."/>
            <person name="Chen C."/>
            <person name="Yan M."/>
            <person name="Daum C."/>
            <person name="Ng V."/>
            <person name="Clum A."/>
            <person name="Steindorff A."/>
            <person name="Ohm R.A."/>
            <person name="Martin F."/>
            <person name="Silar P."/>
            <person name="Natvig D.O."/>
            <person name="Lalanne C."/>
            <person name="Gautier V."/>
            <person name="Ament-Velasquez S.L."/>
            <person name="Kruys A."/>
            <person name="Hutchinson M.I."/>
            <person name="Powell A.J."/>
            <person name="Barry K."/>
            <person name="Miller A.N."/>
            <person name="Grigoriev I.V."/>
            <person name="Debuchy R."/>
            <person name="Gladieux P."/>
            <person name="Hiltunen Thoren M."/>
            <person name="Johannesson H."/>
        </authorList>
    </citation>
    <scope>NUCLEOTIDE SEQUENCE</scope>
    <source>
        <strain evidence="2">PSN324</strain>
    </source>
</reference>
<feature type="region of interest" description="Disordered" evidence="1">
    <location>
        <begin position="578"/>
        <end position="635"/>
    </location>
</feature>
<accession>A0AAV9HC19</accession>